<evidence type="ECO:0008006" key="3">
    <source>
        <dbReference type="Google" id="ProtNLM"/>
    </source>
</evidence>
<organism evidence="1 2">
    <name type="scientific">Trametes pubescens</name>
    <name type="common">White-rot fungus</name>
    <dbReference type="NCBI Taxonomy" id="154538"/>
    <lineage>
        <taxon>Eukaryota</taxon>
        <taxon>Fungi</taxon>
        <taxon>Dikarya</taxon>
        <taxon>Basidiomycota</taxon>
        <taxon>Agaricomycotina</taxon>
        <taxon>Agaricomycetes</taxon>
        <taxon>Polyporales</taxon>
        <taxon>Polyporaceae</taxon>
        <taxon>Trametes</taxon>
    </lineage>
</organism>
<comment type="caution">
    <text evidence="1">The sequence shown here is derived from an EMBL/GenBank/DDBJ whole genome shotgun (WGS) entry which is preliminary data.</text>
</comment>
<reference evidence="1 2" key="1">
    <citation type="submission" date="2016-10" db="EMBL/GenBank/DDBJ databases">
        <title>Genome sequence of the basidiomycete white-rot fungus Trametes pubescens.</title>
        <authorList>
            <person name="Makela M.R."/>
            <person name="Granchi Z."/>
            <person name="Peng M."/>
            <person name="De Vries R.P."/>
            <person name="Grigoriev I."/>
            <person name="Riley R."/>
            <person name="Hilden K."/>
        </authorList>
    </citation>
    <scope>NUCLEOTIDE SEQUENCE [LARGE SCALE GENOMIC DNA]</scope>
    <source>
        <strain evidence="1 2">FBCC735</strain>
    </source>
</reference>
<evidence type="ECO:0000313" key="1">
    <source>
        <dbReference type="EMBL" id="OJT13467.1"/>
    </source>
</evidence>
<dbReference type="Proteomes" id="UP000184267">
    <property type="component" value="Unassembled WGS sequence"/>
</dbReference>
<dbReference type="OrthoDB" id="3174539at2759"/>
<dbReference type="AlphaFoldDB" id="A0A1M2W0S9"/>
<dbReference type="EMBL" id="MNAD01000406">
    <property type="protein sequence ID" value="OJT13467.1"/>
    <property type="molecule type" value="Genomic_DNA"/>
</dbReference>
<name>A0A1M2W0S9_TRAPU</name>
<accession>A0A1M2W0S9</accession>
<gene>
    <name evidence="1" type="ORF">TRAPUB_9997</name>
</gene>
<dbReference type="STRING" id="154538.A0A1M2W0S9"/>
<keyword evidence="2" id="KW-1185">Reference proteome</keyword>
<dbReference type="OMA" id="IFITECP"/>
<protein>
    <recommendedName>
        <fullName evidence="3">F-box domain-containing protein</fullName>
    </recommendedName>
</protein>
<evidence type="ECO:0000313" key="2">
    <source>
        <dbReference type="Proteomes" id="UP000184267"/>
    </source>
</evidence>
<proteinExistence type="predicted"/>
<sequence length="546" mass="60434">MVFSLTPAVNDCLVISEIFELIVDSLCPRTRKCTLAAFARTCKTLHAASIPRLWKHQDGLTQLLRLLPPDTWSEDTFPSGGNVFRITVTDPKRLDWTRFDHYAEHVQHLVWEEPRNVSLFALTAIDVSRHGKKPLLPGLRILDWLEPRATHSPFVRLFLTPTIRQLGLMASDVEPSVMTALFEHVGTVCSDIESLIILKDAQGDNTREFTGVVGHALVRFLRGLPDIKSFISEVRIPADCVAALAALPRLLEVGFYVRQKEMEILAGRASTARSSCGAPWFDALEVLALGTDQMDESLQTFLGAMPAGRLRRVVLEFRQQPDTDTVKQHLALVARAASRDALTSLQLDFDRTHALDASSPVLDVGDALRPLYAFPHLATLVIRIPALVVRARALQDIAHAWPELSILSLMSDHAHPPRRDAPCLALADLVPLARNCPQLDMLTLHVNADDSQLPDTAALARLLPEPSRSPLRVFTACDAGIGDPRKAAAVLVRLFPGLREVEYGGTTRYVGNAHVAFKRKWMAVQALLARRSDVSEQSARAVPARW</sequence>